<gene>
    <name evidence="1" type="ORF">QEH59_17210</name>
</gene>
<evidence type="ECO:0000313" key="2">
    <source>
        <dbReference type="Proteomes" id="UP001243717"/>
    </source>
</evidence>
<organism evidence="1 2">
    <name type="scientific">Thalassobacterium sedimentorum</name>
    <dbReference type="NCBI Taxonomy" id="3041258"/>
    <lineage>
        <taxon>Bacteria</taxon>
        <taxon>Pseudomonadati</taxon>
        <taxon>Verrucomicrobiota</taxon>
        <taxon>Opitutia</taxon>
        <taxon>Puniceicoccales</taxon>
        <taxon>Coraliomargaritaceae</taxon>
        <taxon>Thalassobacterium</taxon>
    </lineage>
</organism>
<sequence>MSRSVLYEVPIRPLRSLGELQHFDVNYYSPLPPYTANAIGNSHANYLIEPDAVWIDGPEADDVRATYDHSYVANHLFFDDWFVSSIAPDVLDGSTVEARSVEEVYSDFISGQSALPNKAYLPAETVGVADASSEANAALVDAETWHDVASKIEVDGMFNVNSTSVEAWAALLGHLNGGDVPYLTQVGDSLNVQLETGANDTHPVSRTTVAGDPSVASKFGASGTCL</sequence>
<reference evidence="1 2" key="1">
    <citation type="submission" date="2023-04" db="EMBL/GenBank/DDBJ databases">
        <title>A novel bacteria isolated from coastal sediment.</title>
        <authorList>
            <person name="Liu X.-J."/>
            <person name="Du Z.-J."/>
        </authorList>
    </citation>
    <scope>NUCLEOTIDE SEQUENCE [LARGE SCALE GENOMIC DNA]</scope>
    <source>
        <strain evidence="1 2">SDUM461004</strain>
    </source>
</reference>
<name>A0ABU1ARE0_9BACT</name>
<accession>A0ABU1ARE0</accession>
<proteinExistence type="predicted"/>
<keyword evidence="2" id="KW-1185">Reference proteome</keyword>
<dbReference type="RefSeq" id="WP_308986615.1">
    <property type="nucleotide sequence ID" value="NZ_JARXIC010000051.1"/>
</dbReference>
<evidence type="ECO:0000313" key="1">
    <source>
        <dbReference type="EMBL" id="MDQ8196178.1"/>
    </source>
</evidence>
<dbReference type="EMBL" id="JARXIC010000051">
    <property type="protein sequence ID" value="MDQ8196178.1"/>
    <property type="molecule type" value="Genomic_DNA"/>
</dbReference>
<protein>
    <submittedName>
        <fullName evidence="1">Uncharacterized protein</fullName>
    </submittedName>
</protein>
<comment type="caution">
    <text evidence="1">The sequence shown here is derived from an EMBL/GenBank/DDBJ whole genome shotgun (WGS) entry which is preliminary data.</text>
</comment>
<dbReference type="Proteomes" id="UP001243717">
    <property type="component" value="Unassembled WGS sequence"/>
</dbReference>